<evidence type="ECO:0000313" key="1">
    <source>
        <dbReference type="EMBL" id="MFC4789293.1"/>
    </source>
</evidence>
<keyword evidence="2" id="KW-1185">Reference proteome</keyword>
<name>A0ABV9QEC3_9BURK</name>
<comment type="caution">
    <text evidence="1">The sequence shown here is derived from an EMBL/GenBank/DDBJ whole genome shotgun (WGS) entry which is preliminary data.</text>
</comment>
<proteinExistence type="predicted"/>
<dbReference type="Proteomes" id="UP001596001">
    <property type="component" value="Unassembled WGS sequence"/>
</dbReference>
<reference evidence="2" key="1">
    <citation type="journal article" date="2019" name="Int. J. Syst. Evol. Microbiol.">
        <title>The Global Catalogue of Microorganisms (GCM) 10K type strain sequencing project: providing services to taxonomists for standard genome sequencing and annotation.</title>
        <authorList>
            <consortium name="The Broad Institute Genomics Platform"/>
            <consortium name="The Broad Institute Genome Sequencing Center for Infectious Disease"/>
            <person name="Wu L."/>
            <person name="Ma J."/>
        </authorList>
    </citation>
    <scope>NUCLEOTIDE SEQUENCE [LARGE SCALE GENOMIC DNA]</scope>
    <source>
        <strain evidence="2">CCUG 49452</strain>
    </source>
</reference>
<dbReference type="EMBL" id="JBHSHJ010000007">
    <property type="protein sequence ID" value="MFC4789293.1"/>
    <property type="molecule type" value="Genomic_DNA"/>
</dbReference>
<sequence>MLDHTTTIELAANTVAIVSPSLVFPDHRIAMNVFDRGAWSNFGIELTPDTARQLAAALVAQADAMQARNTAGGAA</sequence>
<protein>
    <submittedName>
        <fullName evidence="1">Uncharacterized protein</fullName>
    </submittedName>
</protein>
<accession>A0ABV9QEC3</accession>
<dbReference type="RefSeq" id="WP_382432539.1">
    <property type="nucleotide sequence ID" value="NZ_JBHSHJ010000007.1"/>
</dbReference>
<evidence type="ECO:0000313" key="2">
    <source>
        <dbReference type="Proteomes" id="UP001596001"/>
    </source>
</evidence>
<gene>
    <name evidence="1" type="ORF">ACFO6X_09925</name>
</gene>
<organism evidence="1 2">
    <name type="scientific">Giesbergeria sinuosa</name>
    <dbReference type="NCBI Taxonomy" id="80883"/>
    <lineage>
        <taxon>Bacteria</taxon>
        <taxon>Pseudomonadati</taxon>
        <taxon>Pseudomonadota</taxon>
        <taxon>Betaproteobacteria</taxon>
        <taxon>Burkholderiales</taxon>
        <taxon>Comamonadaceae</taxon>
        <taxon>Giesbergeria</taxon>
    </lineage>
</organism>